<evidence type="ECO:0000256" key="3">
    <source>
        <dbReference type="ARBA" id="ARBA00022723"/>
    </source>
</evidence>
<dbReference type="SUPFAM" id="SSF53448">
    <property type="entry name" value="Nucleotide-diphospho-sugar transferases"/>
    <property type="match status" value="1"/>
</dbReference>
<comment type="caution">
    <text evidence="4">The sequence shown here is derived from an EMBL/GenBank/DDBJ whole genome shotgun (WGS) entry which is preliminary data.</text>
</comment>
<evidence type="ECO:0000313" key="5">
    <source>
        <dbReference type="Proteomes" id="UP001198151"/>
    </source>
</evidence>
<dbReference type="PANTHER" id="PTHR13778:SF47">
    <property type="entry name" value="LIPOPOLYSACCHARIDE 1,3-GALACTOSYLTRANSFERASE"/>
    <property type="match status" value="1"/>
</dbReference>
<evidence type="ECO:0000256" key="1">
    <source>
        <dbReference type="ARBA" id="ARBA00022676"/>
    </source>
</evidence>
<keyword evidence="2" id="KW-0808">Transferase</keyword>
<accession>A0ABS8FYV6</accession>
<dbReference type="InterPro" id="IPR002495">
    <property type="entry name" value="Glyco_trans_8"/>
</dbReference>
<keyword evidence="5" id="KW-1185">Reference proteome</keyword>
<gene>
    <name evidence="4" type="ORF">LKD70_05405</name>
</gene>
<dbReference type="Proteomes" id="UP001198151">
    <property type="component" value="Unassembled WGS sequence"/>
</dbReference>
<keyword evidence="1" id="KW-0328">Glycosyltransferase</keyword>
<dbReference type="Pfam" id="PF01501">
    <property type="entry name" value="Glyco_transf_8"/>
    <property type="match status" value="1"/>
</dbReference>
<dbReference type="RefSeq" id="WP_227707017.1">
    <property type="nucleotide sequence ID" value="NZ_JAJEQX010000007.1"/>
</dbReference>
<evidence type="ECO:0008006" key="6">
    <source>
        <dbReference type="Google" id="ProtNLM"/>
    </source>
</evidence>
<keyword evidence="3" id="KW-0479">Metal-binding</keyword>
<dbReference type="PANTHER" id="PTHR13778">
    <property type="entry name" value="GLYCOSYLTRANSFERASE 8 DOMAIN-CONTAINING PROTEIN"/>
    <property type="match status" value="1"/>
</dbReference>
<dbReference type="EMBL" id="JAJEQX010000007">
    <property type="protein sequence ID" value="MCC2253874.1"/>
    <property type="molecule type" value="Genomic_DNA"/>
</dbReference>
<protein>
    <recommendedName>
        <fullName evidence="6">Glycosyltransferase family 8 protein</fullName>
    </recommendedName>
</protein>
<evidence type="ECO:0000256" key="2">
    <source>
        <dbReference type="ARBA" id="ARBA00022679"/>
    </source>
</evidence>
<dbReference type="InterPro" id="IPR050748">
    <property type="entry name" value="Glycosyltrans_8_dom-fam"/>
</dbReference>
<organism evidence="4 5">
    <name type="scientific">Ruminococcus turbiniformis</name>
    <dbReference type="NCBI Taxonomy" id="2881258"/>
    <lineage>
        <taxon>Bacteria</taxon>
        <taxon>Bacillati</taxon>
        <taxon>Bacillota</taxon>
        <taxon>Clostridia</taxon>
        <taxon>Eubacteriales</taxon>
        <taxon>Oscillospiraceae</taxon>
        <taxon>Ruminococcus</taxon>
    </lineage>
</organism>
<evidence type="ECO:0000313" key="4">
    <source>
        <dbReference type="EMBL" id="MCC2253874.1"/>
    </source>
</evidence>
<sequence>MDRIQILATLNESYLPRLEVLLTSIFINQPDDPADIWLMHSGIPDEKFQPAEALCRMYGFGFYPVAIGTSAFKGAPISRQYPREMYYRLLASHLLPDRVHRIIYLDPDILVINSLRMLWETDMKGCLFAAAAHTGTTELANSINQLRLGTDHNYYNSGVLLMDLDRGREEIIAEDPSRGRPGIFTDSEFCTNITWH</sequence>
<name>A0ABS8FYV6_9FIRM</name>
<proteinExistence type="predicted"/>
<dbReference type="Gene3D" id="3.90.550.10">
    <property type="entry name" value="Spore Coat Polysaccharide Biosynthesis Protein SpsA, Chain A"/>
    <property type="match status" value="1"/>
</dbReference>
<reference evidence="4 5" key="1">
    <citation type="submission" date="2021-10" db="EMBL/GenBank/DDBJ databases">
        <title>Anaerobic single-cell dispensing facilitates the cultivation of human gut bacteria.</title>
        <authorList>
            <person name="Afrizal A."/>
        </authorList>
    </citation>
    <scope>NUCLEOTIDE SEQUENCE [LARGE SCALE GENOMIC DNA]</scope>
    <source>
        <strain evidence="4 5">CLA-AA-H200</strain>
    </source>
</reference>
<dbReference type="InterPro" id="IPR029044">
    <property type="entry name" value="Nucleotide-diphossugar_trans"/>
</dbReference>